<evidence type="ECO:0000313" key="5">
    <source>
        <dbReference type="Proteomes" id="UP000248021"/>
    </source>
</evidence>
<dbReference type="RefSeq" id="WP_110375680.1">
    <property type="nucleotide sequence ID" value="NZ_JAHBRY010000001.1"/>
</dbReference>
<name>A0A2V3UEH2_9HYPH</name>
<dbReference type="InterPro" id="IPR002347">
    <property type="entry name" value="SDR_fam"/>
</dbReference>
<gene>
    <name evidence="4" type="ORF">C7450_10788</name>
</gene>
<dbReference type="GO" id="GO:0016491">
    <property type="term" value="F:oxidoreductase activity"/>
    <property type="evidence" value="ECO:0007669"/>
    <property type="project" value="UniProtKB-KW"/>
</dbReference>
<sequence length="249" mass="25936">MSGLVGKIAWITGGGSGIGEAGAKVLAAAGAHVIVSGRRSEALNHVVERIVASGGTAEAAVVDVADEAQVRSVADSIIANHGGIDILVASAGVNVPNRSFSALDSASWTTLIDVNLNGTMYAIQSVLPGMRARRDGLVIIISSWVGRHPALMGGPGYNASKQALVTLSHSLNMEECGNGIRSSVIMPGEVATELIMKRAVPPTPDELERLLKPDDIGEMIRVVAEMPARICVNEIVISPTWNRSFIKAG</sequence>
<dbReference type="OrthoDB" id="9810734at2"/>
<dbReference type="AlphaFoldDB" id="A0A2V3UEH2"/>
<protein>
    <submittedName>
        <fullName evidence="4">NADP-dependent 3-hydroxy acid dehydrogenase YdfG</fullName>
    </submittedName>
</protein>
<evidence type="ECO:0000256" key="1">
    <source>
        <dbReference type="ARBA" id="ARBA00006484"/>
    </source>
</evidence>
<evidence type="ECO:0000313" key="4">
    <source>
        <dbReference type="EMBL" id="PXW57050.1"/>
    </source>
</evidence>
<dbReference type="Proteomes" id="UP000248021">
    <property type="component" value="Unassembled WGS sequence"/>
</dbReference>
<proteinExistence type="inferred from homology"/>
<dbReference type="PRINTS" id="PR00081">
    <property type="entry name" value="GDHRDH"/>
</dbReference>
<dbReference type="Pfam" id="PF00106">
    <property type="entry name" value="adh_short"/>
    <property type="match status" value="1"/>
</dbReference>
<dbReference type="EMBL" id="QJJK01000007">
    <property type="protein sequence ID" value="PXW57050.1"/>
    <property type="molecule type" value="Genomic_DNA"/>
</dbReference>
<reference evidence="4 5" key="1">
    <citation type="submission" date="2018-05" db="EMBL/GenBank/DDBJ databases">
        <title>Genomic Encyclopedia of Type Strains, Phase IV (KMG-IV): sequencing the most valuable type-strain genomes for metagenomic binning, comparative biology and taxonomic classification.</title>
        <authorList>
            <person name="Goeker M."/>
        </authorList>
    </citation>
    <scope>NUCLEOTIDE SEQUENCE [LARGE SCALE GENOMIC DNA]</scope>
    <source>
        <strain evidence="4 5">DSM 6462</strain>
    </source>
</reference>
<comment type="caution">
    <text evidence="4">The sequence shown here is derived from an EMBL/GenBank/DDBJ whole genome shotgun (WGS) entry which is preliminary data.</text>
</comment>
<evidence type="ECO:0000256" key="3">
    <source>
        <dbReference type="RuleBase" id="RU000363"/>
    </source>
</evidence>
<evidence type="ECO:0000256" key="2">
    <source>
        <dbReference type="ARBA" id="ARBA00023002"/>
    </source>
</evidence>
<dbReference type="Gene3D" id="3.40.50.720">
    <property type="entry name" value="NAD(P)-binding Rossmann-like Domain"/>
    <property type="match status" value="1"/>
</dbReference>
<organism evidence="4 5">
    <name type="scientific">Chelatococcus asaccharovorans</name>
    <dbReference type="NCBI Taxonomy" id="28210"/>
    <lineage>
        <taxon>Bacteria</taxon>
        <taxon>Pseudomonadati</taxon>
        <taxon>Pseudomonadota</taxon>
        <taxon>Alphaproteobacteria</taxon>
        <taxon>Hyphomicrobiales</taxon>
        <taxon>Chelatococcaceae</taxon>
        <taxon>Chelatococcus</taxon>
    </lineage>
</organism>
<dbReference type="PANTHER" id="PTHR44196:SF1">
    <property type="entry name" value="DEHYDROGENASE_REDUCTASE SDR FAMILY MEMBER 7B"/>
    <property type="match status" value="1"/>
</dbReference>
<dbReference type="SUPFAM" id="SSF51735">
    <property type="entry name" value="NAD(P)-binding Rossmann-fold domains"/>
    <property type="match status" value="1"/>
</dbReference>
<dbReference type="PANTHER" id="PTHR44196">
    <property type="entry name" value="DEHYDROGENASE/REDUCTASE SDR FAMILY MEMBER 7B"/>
    <property type="match status" value="1"/>
</dbReference>
<comment type="similarity">
    <text evidence="1 3">Belongs to the short-chain dehydrogenases/reductases (SDR) family.</text>
</comment>
<keyword evidence="5" id="KW-1185">Reference proteome</keyword>
<keyword evidence="2" id="KW-0560">Oxidoreductase</keyword>
<dbReference type="GO" id="GO:0016020">
    <property type="term" value="C:membrane"/>
    <property type="evidence" value="ECO:0007669"/>
    <property type="project" value="TreeGrafter"/>
</dbReference>
<dbReference type="InterPro" id="IPR036291">
    <property type="entry name" value="NAD(P)-bd_dom_sf"/>
</dbReference>
<dbReference type="PRINTS" id="PR00080">
    <property type="entry name" value="SDRFAMILY"/>
</dbReference>
<accession>A0A2V3UEH2</accession>